<evidence type="ECO:0000256" key="2">
    <source>
        <dbReference type="SAM" id="SignalP"/>
    </source>
</evidence>
<feature type="chain" id="PRO_5042220152" description="Secreted protein" evidence="2">
    <location>
        <begin position="22"/>
        <end position="138"/>
    </location>
</feature>
<feature type="compositionally biased region" description="Pro residues" evidence="1">
    <location>
        <begin position="129"/>
        <end position="138"/>
    </location>
</feature>
<feature type="signal peptide" evidence="2">
    <location>
        <begin position="1"/>
        <end position="21"/>
    </location>
</feature>
<proteinExistence type="predicted"/>
<reference evidence="3" key="1">
    <citation type="submission" date="2023-05" db="EMBL/GenBank/DDBJ databases">
        <title>Nepenthes gracilis genome sequencing.</title>
        <authorList>
            <person name="Fukushima K."/>
        </authorList>
    </citation>
    <scope>NUCLEOTIDE SEQUENCE</scope>
    <source>
        <strain evidence="3">SING2019-196</strain>
    </source>
</reference>
<dbReference type="Proteomes" id="UP001279734">
    <property type="component" value="Unassembled WGS sequence"/>
</dbReference>
<gene>
    <name evidence="3" type="ORF">Nepgr_029527</name>
</gene>
<feature type="region of interest" description="Disordered" evidence="1">
    <location>
        <begin position="116"/>
        <end position="138"/>
    </location>
</feature>
<comment type="caution">
    <text evidence="3">The sequence shown here is derived from an EMBL/GenBank/DDBJ whole genome shotgun (WGS) entry which is preliminary data.</text>
</comment>
<evidence type="ECO:0000313" key="3">
    <source>
        <dbReference type="EMBL" id="GMH27684.1"/>
    </source>
</evidence>
<sequence>MADEGFICVFDLLACLAGLSSFSFEPESLTKEVSSNEELSVGVGDEDSAGVVTTEEEHHSEVSVFAPLGFLGASLVLSLSDLLVSSGGCPEWRSRLLMRGWVSWSTRLRLSLRRRSGACSGPTISPELYPSPRPTPGL</sequence>
<evidence type="ECO:0000256" key="1">
    <source>
        <dbReference type="SAM" id="MobiDB-lite"/>
    </source>
</evidence>
<evidence type="ECO:0000313" key="4">
    <source>
        <dbReference type="Proteomes" id="UP001279734"/>
    </source>
</evidence>
<keyword evidence="2" id="KW-0732">Signal</keyword>
<organism evidence="3 4">
    <name type="scientific">Nepenthes gracilis</name>
    <name type="common">Slender pitcher plant</name>
    <dbReference type="NCBI Taxonomy" id="150966"/>
    <lineage>
        <taxon>Eukaryota</taxon>
        <taxon>Viridiplantae</taxon>
        <taxon>Streptophyta</taxon>
        <taxon>Embryophyta</taxon>
        <taxon>Tracheophyta</taxon>
        <taxon>Spermatophyta</taxon>
        <taxon>Magnoliopsida</taxon>
        <taxon>eudicotyledons</taxon>
        <taxon>Gunneridae</taxon>
        <taxon>Pentapetalae</taxon>
        <taxon>Caryophyllales</taxon>
        <taxon>Nepenthaceae</taxon>
        <taxon>Nepenthes</taxon>
    </lineage>
</organism>
<keyword evidence="4" id="KW-1185">Reference proteome</keyword>
<evidence type="ECO:0008006" key="5">
    <source>
        <dbReference type="Google" id="ProtNLM"/>
    </source>
</evidence>
<protein>
    <recommendedName>
        <fullName evidence="5">Secreted protein</fullName>
    </recommendedName>
</protein>
<accession>A0AAD3TEB2</accession>
<dbReference type="EMBL" id="BSYO01000033">
    <property type="protein sequence ID" value="GMH27684.1"/>
    <property type="molecule type" value="Genomic_DNA"/>
</dbReference>
<dbReference type="AlphaFoldDB" id="A0AAD3TEB2"/>
<name>A0AAD3TEB2_NEPGR</name>